<dbReference type="InterPro" id="IPR029044">
    <property type="entry name" value="Nucleotide-diphossugar_trans"/>
</dbReference>
<evidence type="ECO:0000256" key="1">
    <source>
        <dbReference type="ARBA" id="ARBA00004776"/>
    </source>
</evidence>
<accession>A0A852VUF2</accession>
<keyword evidence="6" id="KW-1185">Reference proteome</keyword>
<dbReference type="AlphaFoldDB" id="A0A852VUF2"/>
<dbReference type="PANTHER" id="PTHR43179">
    <property type="entry name" value="RHAMNOSYLTRANSFERASE WBBL"/>
    <property type="match status" value="1"/>
</dbReference>
<evidence type="ECO:0000256" key="2">
    <source>
        <dbReference type="ARBA" id="ARBA00006739"/>
    </source>
</evidence>
<dbReference type="GO" id="GO:0016757">
    <property type="term" value="F:glycosyltransferase activity"/>
    <property type="evidence" value="ECO:0007669"/>
    <property type="project" value="UniProtKB-KW"/>
</dbReference>
<protein>
    <submittedName>
        <fullName evidence="5">GT2 family glycosyltransferase</fullName>
    </submittedName>
</protein>
<keyword evidence="3" id="KW-0328">Glycosyltransferase</keyword>
<comment type="caution">
    <text evidence="5">The sequence shown here is derived from an EMBL/GenBank/DDBJ whole genome shotgun (WGS) entry which is preliminary data.</text>
</comment>
<evidence type="ECO:0000313" key="5">
    <source>
        <dbReference type="EMBL" id="NYF99030.1"/>
    </source>
</evidence>
<organism evidence="5 6">
    <name type="scientific">Janibacter cremeus</name>
    <dbReference type="NCBI Taxonomy" id="1285192"/>
    <lineage>
        <taxon>Bacteria</taxon>
        <taxon>Bacillati</taxon>
        <taxon>Actinomycetota</taxon>
        <taxon>Actinomycetes</taxon>
        <taxon>Micrococcales</taxon>
        <taxon>Intrasporangiaceae</taxon>
        <taxon>Janibacter</taxon>
    </lineage>
</organism>
<proteinExistence type="inferred from homology"/>
<dbReference type="SUPFAM" id="SSF53448">
    <property type="entry name" value="Nucleotide-diphospho-sugar transferases"/>
    <property type="match status" value="1"/>
</dbReference>
<dbReference type="Proteomes" id="UP000554054">
    <property type="component" value="Unassembled WGS sequence"/>
</dbReference>
<dbReference type="EMBL" id="JACCAE010000001">
    <property type="protein sequence ID" value="NYF99030.1"/>
    <property type="molecule type" value="Genomic_DNA"/>
</dbReference>
<dbReference type="PANTHER" id="PTHR43179:SF12">
    <property type="entry name" value="GALACTOFURANOSYLTRANSFERASE GLFT2"/>
    <property type="match status" value="1"/>
</dbReference>
<dbReference type="Pfam" id="PF13641">
    <property type="entry name" value="Glyco_tranf_2_3"/>
    <property type="match status" value="1"/>
</dbReference>
<dbReference type="Gene3D" id="3.90.550.10">
    <property type="entry name" value="Spore Coat Polysaccharide Biosynthesis Protein SpsA, Chain A"/>
    <property type="match status" value="1"/>
</dbReference>
<comment type="pathway">
    <text evidence="1">Cell wall biogenesis; cell wall polysaccharide biosynthesis.</text>
</comment>
<evidence type="ECO:0000313" key="6">
    <source>
        <dbReference type="Proteomes" id="UP000554054"/>
    </source>
</evidence>
<gene>
    <name evidence="5" type="ORF">BJY20_002422</name>
</gene>
<reference evidence="5 6" key="1">
    <citation type="submission" date="2020-07" db="EMBL/GenBank/DDBJ databases">
        <title>Sequencing the genomes of 1000 actinobacteria strains.</title>
        <authorList>
            <person name="Klenk H.-P."/>
        </authorList>
    </citation>
    <scope>NUCLEOTIDE SEQUENCE [LARGE SCALE GENOMIC DNA]</scope>
    <source>
        <strain evidence="5 6">DSM 26154</strain>
    </source>
</reference>
<evidence type="ECO:0000256" key="4">
    <source>
        <dbReference type="ARBA" id="ARBA00022679"/>
    </source>
</evidence>
<comment type="similarity">
    <text evidence="2">Belongs to the glycosyltransferase 2 family.</text>
</comment>
<keyword evidence="4 5" id="KW-0808">Transferase</keyword>
<sequence length="297" mass="31764">MLDCLLVVVSYRSASDVAGLLETVPAAAGDLSWHVVVVNNEPADDLARIVADHPDAELVESGKNVGYAGGINRGLLDAPPTRWTVFLNPDLRLGPGSIARLTEVAGQRDAAVPTIVDGEGVLQCSLRREPTILGSVGDAFFGDRWPGRPPVLGETIRDRATYAHPAVVAWATGALLVVPSAVVRRVGPWDSGHFFLYSEETDYCRRLRSLGVEVRFVPDAVVRHQGAGSGTSDALHALQEVNRVRYFRKWHGRLASAGFAGVVVLNSAIRTHRSQSRAALRALVSSNARASLPGGGR</sequence>
<evidence type="ECO:0000256" key="3">
    <source>
        <dbReference type="ARBA" id="ARBA00022676"/>
    </source>
</evidence>
<name>A0A852VUF2_9MICO</name>